<dbReference type="EC" id="3.5.1.44" evidence="3"/>
<evidence type="ECO:0000256" key="3">
    <source>
        <dbReference type="HAMAP-Rule" id="MF_01440"/>
    </source>
</evidence>
<dbReference type="InterPro" id="IPR005659">
    <property type="entry name" value="Chemorcpt_Glu_NH3ase_CheD"/>
</dbReference>
<dbReference type="PANTHER" id="PTHR35147:SF3">
    <property type="entry name" value="CHEMORECEPTOR GLUTAMINE DEAMIDASE CHED 1-RELATED"/>
    <property type="match status" value="1"/>
</dbReference>
<dbReference type="OrthoDB" id="9807202at2"/>
<dbReference type="Proteomes" id="UP000295131">
    <property type="component" value="Unassembled WGS sequence"/>
</dbReference>
<accession>A0A4V3A7C4</accession>
<keyword evidence="5" id="KW-0675">Receptor</keyword>
<evidence type="ECO:0000313" key="5">
    <source>
        <dbReference type="EMBL" id="TDH38245.1"/>
    </source>
</evidence>
<comment type="catalytic activity">
    <reaction evidence="3">
        <text>L-glutaminyl-[protein] + H2O = L-glutamyl-[protein] + NH4(+)</text>
        <dbReference type="Rhea" id="RHEA:16441"/>
        <dbReference type="Rhea" id="RHEA-COMP:10207"/>
        <dbReference type="Rhea" id="RHEA-COMP:10208"/>
        <dbReference type="ChEBI" id="CHEBI:15377"/>
        <dbReference type="ChEBI" id="CHEBI:28938"/>
        <dbReference type="ChEBI" id="CHEBI:29973"/>
        <dbReference type="ChEBI" id="CHEBI:30011"/>
        <dbReference type="EC" id="3.5.1.44"/>
    </reaction>
</comment>
<dbReference type="Gene3D" id="3.30.1330.200">
    <property type="match status" value="1"/>
</dbReference>
<dbReference type="Pfam" id="PF03975">
    <property type="entry name" value="CheD"/>
    <property type="match status" value="1"/>
</dbReference>
<comment type="similarity">
    <text evidence="3">Belongs to the CheD family.</text>
</comment>
<protein>
    <recommendedName>
        <fullName evidence="3">Probable chemoreceptor glutamine deamidase CheD</fullName>
        <ecNumber evidence="3">3.5.1.44</ecNumber>
    </recommendedName>
</protein>
<gene>
    <name evidence="3 5" type="primary">cheD</name>
    <name evidence="5" type="ORF">E2A64_03770</name>
</gene>
<name>A0A4V3A7C4_9HYPH</name>
<reference evidence="5 6" key="1">
    <citation type="journal article" date="2013" name="Int. J. Syst. Evol. Microbiol.">
        <title>Hoeflea suaedae sp. nov., an endophytic bacterium isolated from the root of the halophyte Suaeda maritima.</title>
        <authorList>
            <person name="Chung E.J."/>
            <person name="Park J.A."/>
            <person name="Pramanik P."/>
            <person name="Bibi F."/>
            <person name="Jeon C.O."/>
            <person name="Chung Y.R."/>
        </authorList>
    </citation>
    <scope>NUCLEOTIDE SEQUENCE [LARGE SCALE GENOMIC DNA]</scope>
    <source>
        <strain evidence="5 6">YC6898</strain>
    </source>
</reference>
<dbReference type="SUPFAM" id="SSF64438">
    <property type="entry name" value="CNF1/YfiH-like putative cysteine hydrolases"/>
    <property type="match status" value="1"/>
</dbReference>
<evidence type="ECO:0000256" key="2">
    <source>
        <dbReference type="ARBA" id="ARBA00022801"/>
    </source>
</evidence>
<dbReference type="AlphaFoldDB" id="A0A4V3A7C4"/>
<dbReference type="InterPro" id="IPR038592">
    <property type="entry name" value="CheD-like_sf"/>
</dbReference>
<dbReference type="InterPro" id="IPR011324">
    <property type="entry name" value="Cytotoxic_necrot_fac-like_cat"/>
</dbReference>
<dbReference type="RefSeq" id="WP_133283079.1">
    <property type="nucleotide sequence ID" value="NZ_SMSI01000001.1"/>
</dbReference>
<organism evidence="5 6">
    <name type="scientific">Pseudohoeflea suaedae</name>
    <dbReference type="NCBI Taxonomy" id="877384"/>
    <lineage>
        <taxon>Bacteria</taxon>
        <taxon>Pseudomonadati</taxon>
        <taxon>Pseudomonadota</taxon>
        <taxon>Alphaproteobacteria</taxon>
        <taxon>Hyphomicrobiales</taxon>
        <taxon>Rhizobiaceae</taxon>
        <taxon>Pseudohoeflea</taxon>
    </lineage>
</organism>
<dbReference type="PANTHER" id="PTHR35147">
    <property type="entry name" value="CHEMORECEPTOR GLUTAMINE DEAMIDASE CHED-RELATED"/>
    <property type="match status" value="1"/>
</dbReference>
<dbReference type="HAMAP" id="MF_01440">
    <property type="entry name" value="CheD"/>
    <property type="match status" value="1"/>
</dbReference>
<keyword evidence="1 3" id="KW-0145">Chemotaxis</keyword>
<dbReference type="GO" id="GO:0006935">
    <property type="term" value="P:chemotaxis"/>
    <property type="evidence" value="ECO:0007669"/>
    <property type="project" value="UniProtKB-UniRule"/>
</dbReference>
<evidence type="ECO:0000256" key="1">
    <source>
        <dbReference type="ARBA" id="ARBA00022500"/>
    </source>
</evidence>
<dbReference type="GO" id="GO:0050568">
    <property type="term" value="F:protein-glutamine glutaminase activity"/>
    <property type="evidence" value="ECO:0007669"/>
    <property type="project" value="UniProtKB-UniRule"/>
</dbReference>
<sequence>MIHDPSTRRIHVIQGEYKVSSDPDVVLCTILGSCVAACMRDPVAGVGGLNHFLLPGSVGSGATGSEASRYGVHLMELLINGLLKAGARRDRLEAKIIGGAKTIASFSNIGEQNAAFAQQFLKDEGIKIVGINVGGDNGRKLEYWPVSGRARQIPLTGAETRKTVAEEQSAPKPEVRKSAETSIEFF</sequence>
<comment type="caution">
    <text evidence="5">The sequence shown here is derived from an EMBL/GenBank/DDBJ whole genome shotgun (WGS) entry which is preliminary data.</text>
</comment>
<evidence type="ECO:0000313" key="6">
    <source>
        <dbReference type="Proteomes" id="UP000295131"/>
    </source>
</evidence>
<proteinExistence type="inferred from homology"/>
<dbReference type="FunFam" id="3.30.1330.200:FF:000001">
    <property type="entry name" value="Probable chemoreceptor glutamine deamidase CheD"/>
    <property type="match status" value="1"/>
</dbReference>
<keyword evidence="2 3" id="KW-0378">Hydrolase</keyword>
<comment type="function">
    <text evidence="3">Probably deamidates glutamine residues to glutamate on methyl-accepting chemotaxis receptors (MCPs), playing an important role in chemotaxis.</text>
</comment>
<dbReference type="CDD" id="cd16352">
    <property type="entry name" value="CheD"/>
    <property type="match status" value="1"/>
</dbReference>
<evidence type="ECO:0000256" key="4">
    <source>
        <dbReference type="SAM" id="MobiDB-lite"/>
    </source>
</evidence>
<feature type="region of interest" description="Disordered" evidence="4">
    <location>
        <begin position="157"/>
        <end position="186"/>
    </location>
</feature>
<dbReference type="EMBL" id="SMSI01000001">
    <property type="protein sequence ID" value="TDH38245.1"/>
    <property type="molecule type" value="Genomic_DNA"/>
</dbReference>
<dbReference type="NCBIfam" id="NF010019">
    <property type="entry name" value="PRK13497.1"/>
    <property type="match status" value="1"/>
</dbReference>
<keyword evidence="6" id="KW-1185">Reference proteome</keyword>